<dbReference type="InterPro" id="IPR007248">
    <property type="entry name" value="Mpv17_PMP22"/>
</dbReference>
<comment type="similarity">
    <text evidence="2 6">Belongs to the peroxisomal membrane protein PXMP2/4 family.</text>
</comment>
<keyword evidence="5" id="KW-0472">Membrane</keyword>
<dbReference type="GeneID" id="117242631"/>
<keyword evidence="3" id="KW-0812">Transmembrane</keyword>
<dbReference type="GO" id="GO:0061668">
    <property type="term" value="P:mitochondrial ribosome assembly"/>
    <property type="evidence" value="ECO:0007669"/>
    <property type="project" value="TreeGrafter"/>
</dbReference>
<keyword evidence="7" id="KW-1185">Reference proteome</keyword>
<evidence type="ECO:0000256" key="3">
    <source>
        <dbReference type="ARBA" id="ARBA00022692"/>
    </source>
</evidence>
<gene>
    <name evidence="8" type="primary">LOC117242631</name>
</gene>
<proteinExistence type="inferred from homology"/>
<dbReference type="Proteomes" id="UP000504631">
    <property type="component" value="Unplaced"/>
</dbReference>
<comment type="subcellular location">
    <subcellularLocation>
        <location evidence="1">Membrane</location>
        <topology evidence="1">Multi-pass membrane protein</topology>
    </subcellularLocation>
</comment>
<dbReference type="RefSeq" id="XP_033365370.1">
    <property type="nucleotide sequence ID" value="XM_033509479.1"/>
</dbReference>
<organism evidence="7 8">
    <name type="scientific">Bombus vosnesenskii</name>
    <dbReference type="NCBI Taxonomy" id="207650"/>
    <lineage>
        <taxon>Eukaryota</taxon>
        <taxon>Metazoa</taxon>
        <taxon>Ecdysozoa</taxon>
        <taxon>Arthropoda</taxon>
        <taxon>Hexapoda</taxon>
        <taxon>Insecta</taxon>
        <taxon>Pterygota</taxon>
        <taxon>Neoptera</taxon>
        <taxon>Endopterygota</taxon>
        <taxon>Hymenoptera</taxon>
        <taxon>Apocrita</taxon>
        <taxon>Aculeata</taxon>
        <taxon>Apoidea</taxon>
        <taxon>Anthophila</taxon>
        <taxon>Apidae</taxon>
        <taxon>Bombus</taxon>
        <taxon>Pyrobombus</taxon>
    </lineage>
</organism>
<protein>
    <submittedName>
        <fullName evidence="8">Mpv17-like protein 2 isoform X2</fullName>
    </submittedName>
</protein>
<evidence type="ECO:0000256" key="1">
    <source>
        <dbReference type="ARBA" id="ARBA00004141"/>
    </source>
</evidence>
<dbReference type="GO" id="GO:0016020">
    <property type="term" value="C:membrane"/>
    <property type="evidence" value="ECO:0007669"/>
    <property type="project" value="UniProtKB-SubCell"/>
</dbReference>
<evidence type="ECO:0000256" key="6">
    <source>
        <dbReference type="RuleBase" id="RU363053"/>
    </source>
</evidence>
<evidence type="ECO:0000313" key="8">
    <source>
        <dbReference type="RefSeq" id="XP_033365370.1"/>
    </source>
</evidence>
<name>A0A6J3LJC5_9HYME</name>
<accession>A0A6J3LJC5</accession>
<evidence type="ECO:0000256" key="4">
    <source>
        <dbReference type="ARBA" id="ARBA00022989"/>
    </source>
</evidence>
<dbReference type="PANTHER" id="PTHR11266:SF81">
    <property type="entry name" value="GH12661P-RELATED"/>
    <property type="match status" value="1"/>
</dbReference>
<keyword evidence="4" id="KW-1133">Transmembrane helix</keyword>
<dbReference type="AlphaFoldDB" id="A0A6J3LJC5"/>
<dbReference type="PANTHER" id="PTHR11266">
    <property type="entry name" value="PEROXISOMAL MEMBRANE PROTEIN 2, PXMP2 MPV17"/>
    <property type="match status" value="1"/>
</dbReference>
<evidence type="ECO:0000313" key="7">
    <source>
        <dbReference type="Proteomes" id="UP000504631"/>
    </source>
</evidence>
<evidence type="ECO:0000256" key="2">
    <source>
        <dbReference type="ARBA" id="ARBA00006824"/>
    </source>
</evidence>
<evidence type="ECO:0000256" key="5">
    <source>
        <dbReference type="ARBA" id="ARBA00023136"/>
    </source>
</evidence>
<sequence>MTVWKKLFGKYLLVTNTVSCGLMMAAGDVLQQRNEYLRKHKCLPTRTYVMAASPHAEQKFYNSKDSDKYMHDYVRTKNMAIVGLLQGPFHHWFYMILDRVVPGKTVLSVIKKTCLDQSIASPTCLGIFFIGLGLLEHRTMEEIREEMKLKLYDTWKDAQYE</sequence>
<dbReference type="GO" id="GO:0005739">
    <property type="term" value="C:mitochondrion"/>
    <property type="evidence" value="ECO:0007669"/>
    <property type="project" value="TreeGrafter"/>
</dbReference>
<reference evidence="8" key="1">
    <citation type="submission" date="2025-08" db="UniProtKB">
        <authorList>
            <consortium name="RefSeq"/>
        </authorList>
    </citation>
    <scope>IDENTIFICATION</scope>
    <source>
        <tissue evidence="8">Muscle</tissue>
    </source>
</reference>